<comment type="cofactor">
    <cofactor evidence="1">
        <name>Ca(2+)</name>
        <dbReference type="ChEBI" id="CHEBI:29108"/>
    </cofactor>
</comment>
<dbReference type="Proteomes" id="UP000001258">
    <property type="component" value="Chromosome"/>
</dbReference>
<dbReference type="Gene3D" id="2.160.20.10">
    <property type="entry name" value="Single-stranded right-handed beta-helix, Pectin lyase-like"/>
    <property type="match status" value="1"/>
</dbReference>
<dbReference type="PANTHER" id="PTHR40088:SF1">
    <property type="entry name" value="PECTATE LYASE PEL9"/>
    <property type="match status" value="1"/>
</dbReference>
<evidence type="ECO:0000256" key="8">
    <source>
        <dbReference type="ARBA" id="ARBA00038263"/>
    </source>
</evidence>
<evidence type="ECO:0000256" key="2">
    <source>
        <dbReference type="ARBA" id="ARBA00004613"/>
    </source>
</evidence>
<dbReference type="EC" id="4.2.2.9" evidence="14"/>
<dbReference type="InterPro" id="IPR058863">
    <property type="entry name" value="PelX-like_Ig"/>
</dbReference>
<dbReference type="HOGENOM" id="CLU_003153_0_0_9"/>
<dbReference type="InterPro" id="IPR058953">
    <property type="entry name" value="PelX-like_N"/>
</dbReference>
<dbReference type="InterPro" id="IPR012334">
    <property type="entry name" value="Pectin_lyas_fold"/>
</dbReference>
<dbReference type="InterPro" id="IPR052052">
    <property type="entry name" value="Polysaccharide_Lyase_9"/>
</dbReference>
<feature type="domain" description="Pectate disaccharide-lyase-like N-terminal" evidence="12">
    <location>
        <begin position="599"/>
        <end position="782"/>
    </location>
</feature>
<evidence type="ECO:0000313" key="14">
    <source>
        <dbReference type="EMBL" id="BAB04213.1"/>
    </source>
</evidence>
<dbReference type="SUPFAM" id="SSF51126">
    <property type="entry name" value="Pectin lyase-like"/>
    <property type="match status" value="1"/>
</dbReference>
<dbReference type="Gene3D" id="2.60.40.3630">
    <property type="match status" value="4"/>
</dbReference>
<dbReference type="InterPro" id="IPR022038">
    <property type="entry name" value="Ig-like_bact"/>
</dbReference>
<dbReference type="Pfam" id="PF25850">
    <property type="entry name" value="PelX_Ig"/>
    <property type="match status" value="1"/>
</dbReference>
<comment type="similarity">
    <text evidence="8">Belongs to the polysaccharide lyase 9 family.</text>
</comment>
<keyword evidence="3" id="KW-0964">Secreted</keyword>
<dbReference type="KEGG" id="bha:BH0494"/>
<evidence type="ECO:0000256" key="6">
    <source>
        <dbReference type="ARBA" id="ARBA00022837"/>
    </source>
</evidence>
<dbReference type="InterPro" id="IPR011050">
    <property type="entry name" value="Pectin_lyase_fold/virulence"/>
</dbReference>
<dbReference type="EMBL" id="BA000004">
    <property type="protein sequence ID" value="BAB04213.1"/>
    <property type="molecule type" value="Genomic_DNA"/>
</dbReference>
<dbReference type="CAZy" id="PL9">
    <property type="family name" value="Polysaccharide Lyase Family 9"/>
</dbReference>
<dbReference type="Pfam" id="PF25849">
    <property type="entry name" value="PelX_N"/>
    <property type="match status" value="2"/>
</dbReference>
<name>Q9KFI5_HALH5</name>
<organism evidence="14 15">
    <name type="scientific">Halalkalibacterium halodurans (strain ATCC BAA-125 / DSM 18197 / FERM 7344 / JCM 9153 / C-125)</name>
    <name type="common">Bacillus halodurans</name>
    <dbReference type="NCBI Taxonomy" id="272558"/>
    <lineage>
        <taxon>Bacteria</taxon>
        <taxon>Bacillati</taxon>
        <taxon>Bacillota</taxon>
        <taxon>Bacilli</taxon>
        <taxon>Bacillales</taxon>
        <taxon>Bacillaceae</taxon>
        <taxon>Halalkalibacterium (ex Joshi et al. 2022)</taxon>
    </lineage>
</organism>
<dbReference type="eggNOG" id="COG4677">
    <property type="taxonomic scope" value="Bacteria"/>
</dbReference>
<reference evidence="14 15" key="1">
    <citation type="journal article" date="2000" name="Nucleic Acids Res.">
        <title>Complete genome sequence of the alkaliphilic bacterium Bacillus halodurans and genomic sequence comparison with Bacillus subtilis.</title>
        <authorList>
            <person name="Takami H."/>
            <person name="Nakasone K."/>
            <person name="Takaki Y."/>
            <person name="Maeno G."/>
            <person name="Sasaki R."/>
            <person name="Masui N."/>
            <person name="Fuji F."/>
            <person name="Hirama C."/>
            <person name="Nakamura Y."/>
            <person name="Ogasawara N."/>
            <person name="Kuhara S."/>
            <person name="Horikoshi K."/>
        </authorList>
    </citation>
    <scope>NUCLEOTIDE SEQUENCE [LARGE SCALE GENOMIC DNA]</scope>
    <source>
        <strain evidence="15">ATCC BAA-125 / DSM 18197 / FERM 7344 / JCM 9153 / C-125</strain>
    </source>
</reference>
<feature type="domain" description="Ig-like" evidence="10">
    <location>
        <begin position="411"/>
        <end position="477"/>
    </location>
</feature>
<feature type="domain" description="Pectate disaccharide-lyase-like N-terminal" evidence="12">
    <location>
        <begin position="60"/>
        <end position="228"/>
    </location>
</feature>
<feature type="domain" description="Ig-like" evidence="10">
    <location>
        <begin position="488"/>
        <end position="560"/>
    </location>
</feature>
<dbReference type="PIR" id="F83711">
    <property type="entry name" value="F83711"/>
</dbReference>
<evidence type="ECO:0000256" key="7">
    <source>
        <dbReference type="ARBA" id="ARBA00023239"/>
    </source>
</evidence>
<dbReference type="InterPro" id="IPR053868">
    <property type="entry name" value="Pel9A-like_beta_helix"/>
</dbReference>
<evidence type="ECO:0000259" key="11">
    <source>
        <dbReference type="Pfam" id="PF22842"/>
    </source>
</evidence>
<dbReference type="GO" id="GO:0047489">
    <property type="term" value="F:pectate disaccharide-lyase activity"/>
    <property type="evidence" value="ECO:0007669"/>
    <property type="project" value="UniProtKB-EC"/>
</dbReference>
<dbReference type="eggNOG" id="COG0683">
    <property type="taxonomic scope" value="Bacteria"/>
</dbReference>
<accession>Q9KFI5</accession>
<dbReference type="Pfam" id="PF22842">
    <property type="entry name" value="Pel9A-like_beta_helix"/>
    <property type="match status" value="1"/>
</dbReference>
<sequence length="1376" mass="151240">MSIYLKKISIVTLVFLIVFSHFPRLGVSANQEELEAGWSFRAFGGNTSEERNPPPVIHEDGSVTMTATGGKIASGDEGLSFMYQELPHDVNFTLHASVNVQHFNSNQSISTPNQKSFGLMVRDAVGEDGDSAVQTANYVANGALDTVMKGFYKEQGVQTKLTPFSSSRPPTSGETYELSITKSGDAYLLTANEESEVVLTEGNFDETLFAGFYVARDAEVTFRDFSLVIDNRVVEQLIVDDQDMKKDYFVGEPFDPTGLLVTARFMTGEEQTLSPDDYFWTGFSSAEPGARTLTIYYLGATETIELKVHQTAVEDLAILYYPAKTTYYLGDHFDREGLVVIATLATGERQEVPEDDYFLSLDGEVIDESFTFSRPGELAVDVTLKEDRAMRTSFAVEVRDAAVTHLELYTPPEKQLYFIGEELKMDGAIVYAHYSDQSRVRLLRGEYDVSKIDSSTSGMQKVTITYKGVSASFTVEVKEREIQELTIVRYPKTTYTVGEALALEGLEIGYLFDNGDVEKVSEDEYEVDVSAYNQQQTGVYDLFIHPLRQEVASIVLPVTVREEIEYEWKSIRFGQSTSNARNVVNDFGDGTVELIALEGGGKVTGDHDGITFYYTELDAVEDNFTLSADVRVKEYAKNPHDGQESFGVMARDAIGPANDASVFASNIAAVGGYSGGTREANGTQLFVRTGVLASDGEGSKGIQKKMLDQEKPRPETTHPEASYRLTLKKTNSGFIGALNDGKEELFFTPDIVNVQDSKMYIGFYTARLATIEVSNIELEVTAAATDFPKQEPPEEPTAPELDILSLSSVSKMDYELIVRANVGGSLTIKKGNQTIEENLNVEKGEMKTVSTTVASHQKTNFSLSFIPDDTQLLTSYDRIVRNFTVTMKTFNEEGDLYVSPDGTSDGDGTRGAPLDLDTAIDFIMEGQTIVVLDGHYVRDSKLEINKYNDGTPDAMKALVAEPGTRPIIDFDRRSEGVILSGNYWHIKGLDFTRSAGNTKGFTVGGSHNIVENSRFYENGDTGLQISRTDGSEHIADWPSYNLILNSTSFDNRDPSENNADGFAAKLTVGVGNVFRGCIAHNNIDDGWDLYTKVGTGAIGPVLIEDSIAYNNGFLTDGTVGAGDKNGFKLGGEGIRVPHIIRGSMAFGNGAYGFTSNSNPGVIAEQNIAFNNGGGNLDFTTYPNIQPDFTIDGFISYQHDASARDRYPEELASDRNFLFNGQYSENKNGVRLTDANFKSLEPTIPYERDDAGNIIWGDFLSFIPPSEEDEEKEIIEANVSFSPPIFLLATGRGKGVALVTLALPGPYKAKDIDVSSLILNGEVTPVRTMQTGNRMMLKFQRSDLARVLERGHKVEIQVTGMLQTGESFVGTTHIFVK</sequence>
<keyword evidence="7 14" id="KW-0456">Lyase</keyword>
<evidence type="ECO:0000259" key="12">
    <source>
        <dbReference type="Pfam" id="PF25849"/>
    </source>
</evidence>
<keyword evidence="5" id="KW-0732">Signal</keyword>
<keyword evidence="15" id="KW-1185">Reference proteome</keyword>
<dbReference type="eggNOG" id="COG5263">
    <property type="taxonomic scope" value="Bacteria"/>
</dbReference>
<dbReference type="SMART" id="SM00710">
    <property type="entry name" value="PbH1"/>
    <property type="match status" value="5"/>
</dbReference>
<feature type="compositionally biased region" description="Basic and acidic residues" evidence="9">
    <location>
        <begin position="705"/>
        <end position="718"/>
    </location>
</feature>
<evidence type="ECO:0000259" key="13">
    <source>
        <dbReference type="Pfam" id="PF25850"/>
    </source>
</evidence>
<dbReference type="PANTHER" id="PTHR40088">
    <property type="entry name" value="PECTATE LYASE (EUROFUNG)"/>
    <property type="match status" value="1"/>
</dbReference>
<feature type="domain" description="Ig-like" evidence="10">
    <location>
        <begin position="242"/>
        <end position="308"/>
    </location>
</feature>
<dbReference type="RefSeq" id="WP_010896672.1">
    <property type="nucleotide sequence ID" value="NC_002570.2"/>
</dbReference>
<evidence type="ECO:0000256" key="4">
    <source>
        <dbReference type="ARBA" id="ARBA00022723"/>
    </source>
</evidence>
<proteinExistence type="inferred from homology"/>
<evidence type="ECO:0000256" key="9">
    <source>
        <dbReference type="SAM" id="MobiDB-lite"/>
    </source>
</evidence>
<evidence type="ECO:0000259" key="10">
    <source>
        <dbReference type="Pfam" id="PF07523"/>
    </source>
</evidence>
<evidence type="ECO:0000256" key="3">
    <source>
        <dbReference type="ARBA" id="ARBA00022525"/>
    </source>
</evidence>
<feature type="region of interest" description="Disordered" evidence="9">
    <location>
        <begin position="697"/>
        <end position="720"/>
    </location>
</feature>
<dbReference type="STRING" id="272558.gene:10726347"/>
<evidence type="ECO:0000256" key="1">
    <source>
        <dbReference type="ARBA" id="ARBA00001913"/>
    </source>
</evidence>
<protein>
    <submittedName>
        <fullName evidence="14">Exopolygalacturonate lyase</fullName>
        <ecNumber evidence="14">4.2.2.9</ecNumber>
    </submittedName>
</protein>
<dbReference type="InterPro" id="IPR006626">
    <property type="entry name" value="PbH1"/>
</dbReference>
<feature type="domain" description="Ig-like" evidence="10">
    <location>
        <begin position="321"/>
        <end position="398"/>
    </location>
</feature>
<dbReference type="GO" id="GO:0046872">
    <property type="term" value="F:metal ion binding"/>
    <property type="evidence" value="ECO:0007669"/>
    <property type="project" value="UniProtKB-KW"/>
</dbReference>
<dbReference type="Pfam" id="PF07523">
    <property type="entry name" value="Big_3"/>
    <property type="match status" value="4"/>
</dbReference>
<dbReference type="GO" id="GO:0005576">
    <property type="term" value="C:extracellular region"/>
    <property type="evidence" value="ECO:0007669"/>
    <property type="project" value="UniProtKB-SubCell"/>
</dbReference>
<evidence type="ECO:0000313" key="15">
    <source>
        <dbReference type="Proteomes" id="UP000001258"/>
    </source>
</evidence>
<feature type="domain" description="Pel9A-like right handed beta-helix region" evidence="11">
    <location>
        <begin position="981"/>
        <end position="1179"/>
    </location>
</feature>
<feature type="domain" description="Pectate disaccharide-lyase-like central Ig-like" evidence="13">
    <location>
        <begin position="803"/>
        <end position="885"/>
    </location>
</feature>
<evidence type="ECO:0000256" key="5">
    <source>
        <dbReference type="ARBA" id="ARBA00022729"/>
    </source>
</evidence>
<gene>
    <name evidence="14" type="primary">pelX</name>
</gene>
<keyword evidence="6" id="KW-0106">Calcium</keyword>
<keyword evidence="4" id="KW-0479">Metal-binding</keyword>
<comment type="subcellular location">
    <subcellularLocation>
        <location evidence="2">Secreted</location>
    </subcellularLocation>
</comment>